<comment type="caution">
    <text evidence="3">Lacks conserved residue(s) required for the propagation of feature annotation.</text>
</comment>
<dbReference type="SUPFAM" id="SSF55729">
    <property type="entry name" value="Acyl-CoA N-acyltransferases (Nat)"/>
    <property type="match status" value="1"/>
</dbReference>
<dbReference type="AlphaFoldDB" id="C7R2Y3"/>
<dbReference type="InterPro" id="IPR022902">
    <property type="entry name" value="NAcTrfase_Eis"/>
</dbReference>
<reference evidence="6 7" key="1">
    <citation type="journal article" date="2009" name="Stand. Genomic Sci.">
        <title>Complete genome sequence of Jonesia denitrificans type strain (Prevot 55134).</title>
        <authorList>
            <person name="Pukall R."/>
            <person name="Gehrich-Schroter G."/>
            <person name="Lapidus A."/>
            <person name="Nolan M."/>
            <person name="Glavina Del Rio T."/>
            <person name="Lucas S."/>
            <person name="Chen F."/>
            <person name="Tice H."/>
            <person name="Pitluck S."/>
            <person name="Cheng J.F."/>
            <person name="Copeland A."/>
            <person name="Saunders E."/>
            <person name="Brettin T."/>
            <person name="Detter J.C."/>
            <person name="Bruce D."/>
            <person name="Goodwin L."/>
            <person name="Pati A."/>
            <person name="Ivanova N."/>
            <person name="Mavromatis K."/>
            <person name="Ovchinnikova G."/>
            <person name="Chen A."/>
            <person name="Palaniappan K."/>
            <person name="Land M."/>
            <person name="Hauser L."/>
            <person name="Chang Y.J."/>
            <person name="Jeffries C.D."/>
            <person name="Chain P."/>
            <person name="Goker M."/>
            <person name="Bristow J."/>
            <person name="Eisen J.A."/>
            <person name="Markowitz V."/>
            <person name="Hugenholtz P."/>
            <person name="Kyrpides N.C."/>
            <person name="Klenk H.P."/>
            <person name="Han C."/>
        </authorList>
    </citation>
    <scope>NUCLEOTIDE SEQUENCE [LARGE SCALE GENOMIC DNA]</scope>
    <source>
        <strain evidence="7">ATCC 14870 / DSM 20603 / BCRC 15368 / CIP 55.134 / JCM 11481 / NBRC 15587 / NCTC 10816 / Prevot 55134</strain>
    </source>
</reference>
<dbReference type="InterPro" id="IPR051554">
    <property type="entry name" value="Acetyltransferase_Eis"/>
</dbReference>
<dbReference type="GO" id="GO:0030649">
    <property type="term" value="P:aminoglycoside antibiotic catabolic process"/>
    <property type="evidence" value="ECO:0007669"/>
    <property type="project" value="TreeGrafter"/>
</dbReference>
<evidence type="ECO:0000259" key="4">
    <source>
        <dbReference type="Pfam" id="PF13530"/>
    </source>
</evidence>
<keyword evidence="1 3" id="KW-0808">Transferase</keyword>
<dbReference type="RefSeq" id="WP_015771233.1">
    <property type="nucleotide sequence ID" value="NC_013174.1"/>
</dbReference>
<dbReference type="eggNOG" id="COG4552">
    <property type="taxonomic scope" value="Bacteria"/>
</dbReference>
<dbReference type="Pfam" id="PF17668">
    <property type="entry name" value="Acetyltransf_17"/>
    <property type="match status" value="1"/>
</dbReference>
<accession>C7R2Y3</accession>
<dbReference type="GO" id="GO:0034069">
    <property type="term" value="F:aminoglycoside N-acetyltransferase activity"/>
    <property type="evidence" value="ECO:0007669"/>
    <property type="project" value="TreeGrafter"/>
</dbReference>
<gene>
    <name evidence="6" type="ordered locus">Jden_0949</name>
</gene>
<dbReference type="PANTHER" id="PTHR37817">
    <property type="entry name" value="N-ACETYLTRANSFERASE EIS"/>
    <property type="match status" value="1"/>
</dbReference>
<dbReference type="HOGENOM" id="CLU_050659_0_0_11"/>
<dbReference type="Pfam" id="PF13527">
    <property type="entry name" value="Acetyltransf_9"/>
    <property type="match status" value="1"/>
</dbReference>
<sequence length="441" mass="47707">MTLPTGFSFTQPTTADRAEVLTYNSLVVASTHPVSDLLTLPQPYEDERAVIVRDQHGQIAAFHASYEFSQFPTPGGDIRAGGLTWVGVQPQYRRRGILRAMIAEHFRLSTQAGEAISVLFAAEPTIYGRFGYGAAAFDVRCTFGRGAALRPLTPTTPTSLQEHASSTHEPLTIRIETYDPTQHTQLIETVHKAAGRNVGGTGLNRPGWVTRDTPALVAAHHHTISLTPGKEPQRIIVVERNGTPVGYTRFRRTMSWQNTGPQGRVDAGEVVALDPAASHTLWTTLLDLDLTSEVTAFMLPTDDPIITQLNNNRSIGMTVVDNVWVRILDLPAALSARQYSGSIDLVLEVTDDMLPHNAGCWRVRAQPFGGPHGHDAPRVERTDAPADVTLDIRELSALYLGGVSAASLAAGGLVTADTPQALAQLSSAMAWPLAPCSSWVF</sequence>
<protein>
    <submittedName>
        <fullName evidence="6">Acetyltransferase</fullName>
    </submittedName>
</protein>
<dbReference type="KEGG" id="jde:Jden_0949"/>
<dbReference type="InterPro" id="IPR025559">
    <property type="entry name" value="Eis_dom"/>
</dbReference>
<comment type="similarity">
    <text evidence="3">Belongs to the acetyltransferase Eis family.</text>
</comment>
<dbReference type="InterPro" id="IPR041380">
    <property type="entry name" value="Acetyltransf_17"/>
</dbReference>
<dbReference type="EMBL" id="CP001706">
    <property type="protein sequence ID" value="ACV08605.1"/>
    <property type="molecule type" value="Genomic_DNA"/>
</dbReference>
<dbReference type="Proteomes" id="UP000000628">
    <property type="component" value="Chromosome"/>
</dbReference>
<feature type="domain" description="Enhanced intracellular survival protein" evidence="4">
    <location>
        <begin position="330"/>
        <end position="435"/>
    </location>
</feature>
<dbReference type="InterPro" id="IPR016181">
    <property type="entry name" value="Acyl_CoA_acyltransferase"/>
</dbReference>
<dbReference type="SUPFAM" id="SSF55718">
    <property type="entry name" value="SCP-like"/>
    <property type="match status" value="1"/>
</dbReference>
<proteinExistence type="inferred from homology"/>
<dbReference type="Gene3D" id="3.30.1050.10">
    <property type="entry name" value="SCP2 sterol-binding domain"/>
    <property type="match status" value="1"/>
</dbReference>
<dbReference type="InterPro" id="IPR036527">
    <property type="entry name" value="SCP2_sterol-bd_dom_sf"/>
</dbReference>
<feature type="binding site" evidence="3">
    <location>
        <begin position="94"/>
        <end position="99"/>
    </location>
    <ligand>
        <name>acetyl-CoA</name>
        <dbReference type="ChEBI" id="CHEBI:57288"/>
    </ligand>
</feature>
<feature type="active site" description="Proton acceptor; via carboxylate" evidence="3">
    <location>
        <position position="441"/>
    </location>
</feature>
<evidence type="ECO:0000256" key="2">
    <source>
        <dbReference type="ARBA" id="ARBA00023315"/>
    </source>
</evidence>
<evidence type="ECO:0000256" key="3">
    <source>
        <dbReference type="HAMAP-Rule" id="MF_01812"/>
    </source>
</evidence>
<dbReference type="Gene3D" id="3.40.630.30">
    <property type="match status" value="2"/>
</dbReference>
<feature type="active site" description="Proton donor" evidence="3">
    <location>
        <position position="127"/>
    </location>
</feature>
<feature type="binding site" evidence="3">
    <location>
        <begin position="86"/>
        <end position="88"/>
    </location>
    <ligand>
        <name>acetyl-CoA</name>
        <dbReference type="ChEBI" id="CHEBI:57288"/>
    </ligand>
</feature>
<evidence type="ECO:0000259" key="5">
    <source>
        <dbReference type="Pfam" id="PF17668"/>
    </source>
</evidence>
<dbReference type="Pfam" id="PF13530">
    <property type="entry name" value="SCP2_2"/>
    <property type="match status" value="1"/>
</dbReference>
<keyword evidence="2 3" id="KW-0012">Acyltransferase</keyword>
<dbReference type="OrthoDB" id="8399956at2"/>
<dbReference type="STRING" id="471856.Jden_0949"/>
<dbReference type="NCBIfam" id="NF002367">
    <property type="entry name" value="PRK01346.1-4"/>
    <property type="match status" value="1"/>
</dbReference>
<evidence type="ECO:0000313" key="7">
    <source>
        <dbReference type="Proteomes" id="UP000000628"/>
    </source>
</evidence>
<feature type="domain" description="Eis-like acetyltransferase" evidence="5">
    <location>
        <begin position="227"/>
        <end position="327"/>
    </location>
</feature>
<name>C7R2Y3_JONDD</name>
<dbReference type="PANTHER" id="PTHR37817:SF1">
    <property type="entry name" value="N-ACETYLTRANSFERASE EIS"/>
    <property type="match status" value="1"/>
</dbReference>
<comment type="subunit">
    <text evidence="3">Homohexamer; trimer of dimers.</text>
</comment>
<organism evidence="6 7">
    <name type="scientific">Jonesia denitrificans (strain ATCC 14870 / DSM 20603 / BCRC 15368 / CIP 55.134 / JCM 11481 / NBRC 15587 / NCTC 10816 / Prevot 55134)</name>
    <name type="common">Listeria denitrificans</name>
    <dbReference type="NCBI Taxonomy" id="471856"/>
    <lineage>
        <taxon>Bacteria</taxon>
        <taxon>Bacillati</taxon>
        <taxon>Actinomycetota</taxon>
        <taxon>Actinomycetes</taxon>
        <taxon>Micrococcales</taxon>
        <taxon>Jonesiaceae</taxon>
        <taxon>Jonesia</taxon>
    </lineage>
</organism>
<keyword evidence="7" id="KW-1185">Reference proteome</keyword>
<dbReference type="HAMAP" id="MF_01812">
    <property type="entry name" value="Eis"/>
    <property type="match status" value="1"/>
</dbReference>
<evidence type="ECO:0000313" key="6">
    <source>
        <dbReference type="EMBL" id="ACV08605.1"/>
    </source>
</evidence>
<evidence type="ECO:0000256" key="1">
    <source>
        <dbReference type="ARBA" id="ARBA00022679"/>
    </source>
</evidence>